<dbReference type="InterPro" id="IPR011009">
    <property type="entry name" value="Kinase-like_dom_sf"/>
</dbReference>
<dbReference type="PROSITE" id="PS00109">
    <property type="entry name" value="PROTEIN_KINASE_TYR"/>
    <property type="match status" value="1"/>
</dbReference>
<comment type="catalytic activity">
    <reaction evidence="3">
        <text>L-seryl-[protein] + ATP = O-phospho-L-seryl-[protein] + ADP + H(+)</text>
        <dbReference type="Rhea" id="RHEA:17989"/>
        <dbReference type="Rhea" id="RHEA-COMP:9863"/>
        <dbReference type="Rhea" id="RHEA-COMP:11604"/>
        <dbReference type="ChEBI" id="CHEBI:15378"/>
        <dbReference type="ChEBI" id="CHEBI:29999"/>
        <dbReference type="ChEBI" id="CHEBI:30616"/>
        <dbReference type="ChEBI" id="CHEBI:83421"/>
        <dbReference type="ChEBI" id="CHEBI:456216"/>
        <dbReference type="EC" id="2.7.11.1"/>
    </reaction>
</comment>
<dbReference type="InterPro" id="IPR008266">
    <property type="entry name" value="Tyr_kinase_AS"/>
</dbReference>
<evidence type="ECO:0000256" key="3">
    <source>
        <dbReference type="ARBA" id="ARBA00048679"/>
    </source>
</evidence>
<name>A0A9P4GNF8_9PLEO</name>
<accession>A0A9P4GNF8</accession>
<dbReference type="GeneID" id="63850319"/>
<dbReference type="EC" id="2.7.11.1" evidence="1"/>
<dbReference type="Proteomes" id="UP000800039">
    <property type="component" value="Unassembled WGS sequence"/>
</dbReference>
<dbReference type="GO" id="GO:0004674">
    <property type="term" value="F:protein serine/threonine kinase activity"/>
    <property type="evidence" value="ECO:0007669"/>
    <property type="project" value="UniProtKB-EC"/>
</dbReference>
<evidence type="ECO:0000313" key="6">
    <source>
        <dbReference type="Proteomes" id="UP000800039"/>
    </source>
</evidence>
<keyword evidence="6" id="KW-1185">Reference proteome</keyword>
<feature type="compositionally biased region" description="Polar residues" evidence="4">
    <location>
        <begin position="1"/>
        <end position="23"/>
    </location>
</feature>
<comment type="catalytic activity">
    <reaction evidence="2">
        <text>L-threonyl-[protein] + ATP = O-phospho-L-threonyl-[protein] + ADP + H(+)</text>
        <dbReference type="Rhea" id="RHEA:46608"/>
        <dbReference type="Rhea" id="RHEA-COMP:11060"/>
        <dbReference type="Rhea" id="RHEA-COMP:11605"/>
        <dbReference type="ChEBI" id="CHEBI:15378"/>
        <dbReference type="ChEBI" id="CHEBI:30013"/>
        <dbReference type="ChEBI" id="CHEBI:30616"/>
        <dbReference type="ChEBI" id="CHEBI:61977"/>
        <dbReference type="ChEBI" id="CHEBI:456216"/>
        <dbReference type="EC" id="2.7.11.1"/>
    </reaction>
</comment>
<proteinExistence type="predicted"/>
<dbReference type="AlphaFoldDB" id="A0A9P4GNF8"/>
<dbReference type="EMBL" id="ML976615">
    <property type="protein sequence ID" value="KAF1848882.1"/>
    <property type="molecule type" value="Genomic_DNA"/>
</dbReference>
<evidence type="ECO:0000256" key="1">
    <source>
        <dbReference type="ARBA" id="ARBA00012513"/>
    </source>
</evidence>
<comment type="caution">
    <text evidence="5">The sequence shown here is derived from an EMBL/GenBank/DDBJ whole genome shotgun (WGS) entry which is preliminary data.</text>
</comment>
<sequence>MSDCNTTSSPHSIASTLSLTAQNPDHDLSESEESDYGYDCKPRLPYVKGFTFTAHRHEPPAPFGIGYSTESPLVQENWKLLSQTEYCLSQSLLEGQTYLGEVNPLTITSTIRTGYDRGAQLVVVNDTMVAKIYDPLYYEGINEFGYREDVITNADGDYSREAAAYMELQNSPAAKGVTPAFHGTWTIEVETVVGKVGQQKTNRRHVRLILIERLLGDSMENICTAYLRRPVRSLILKKALHAEAIICNAGVMHRDFCPRNIIVLGDEYSNPNIPIKDIKVEVKVFDFNIASVVNHPYYEKRRSAGKGKLLKEKWHPRLVSPILRYFGHMSEFSTEGWCSDSGREADKWLWRHFRKDERFIPVIWDPNTPEKRPVYQGWNDLVNGSDSGVSVSSEAKGADERCSYSSSTRTT</sequence>
<evidence type="ECO:0000256" key="2">
    <source>
        <dbReference type="ARBA" id="ARBA00047899"/>
    </source>
</evidence>
<evidence type="ECO:0000313" key="5">
    <source>
        <dbReference type="EMBL" id="KAF1848882.1"/>
    </source>
</evidence>
<protein>
    <recommendedName>
        <fullName evidence="1">non-specific serine/threonine protein kinase</fullName>
        <ecNumber evidence="1">2.7.11.1</ecNumber>
    </recommendedName>
</protein>
<gene>
    <name evidence="5" type="ORF">K460DRAFT_364833</name>
</gene>
<reference evidence="5" key="1">
    <citation type="submission" date="2020-01" db="EMBL/GenBank/DDBJ databases">
        <authorList>
            <consortium name="DOE Joint Genome Institute"/>
            <person name="Haridas S."/>
            <person name="Albert R."/>
            <person name="Binder M."/>
            <person name="Bloem J."/>
            <person name="Labutti K."/>
            <person name="Salamov A."/>
            <person name="Andreopoulos B."/>
            <person name="Baker S.E."/>
            <person name="Barry K."/>
            <person name="Bills G."/>
            <person name="Bluhm B.H."/>
            <person name="Cannon C."/>
            <person name="Castanera R."/>
            <person name="Culley D.E."/>
            <person name="Daum C."/>
            <person name="Ezra D."/>
            <person name="Gonzalez J.B."/>
            <person name="Henrissat B."/>
            <person name="Kuo A."/>
            <person name="Liang C."/>
            <person name="Lipzen A."/>
            <person name="Lutzoni F."/>
            <person name="Magnuson J."/>
            <person name="Mondo S."/>
            <person name="Nolan M."/>
            <person name="Ohm R."/>
            <person name="Pangilinan J."/>
            <person name="Park H.-J."/>
            <person name="Ramirez L."/>
            <person name="Alfaro M."/>
            <person name="Sun H."/>
            <person name="Tritt A."/>
            <person name="Yoshinaga Y."/>
            <person name="Zwiers L.-H."/>
            <person name="Turgeon B.G."/>
            <person name="Goodwin S.B."/>
            <person name="Spatafora J.W."/>
            <person name="Crous P.W."/>
            <person name="Grigoriev I.V."/>
        </authorList>
    </citation>
    <scope>NUCLEOTIDE SEQUENCE</scope>
    <source>
        <strain evidence="5">CBS 394.84</strain>
    </source>
</reference>
<feature type="region of interest" description="Disordered" evidence="4">
    <location>
        <begin position="1"/>
        <end position="36"/>
    </location>
</feature>
<dbReference type="RefSeq" id="XP_040791445.1">
    <property type="nucleotide sequence ID" value="XM_040933068.1"/>
</dbReference>
<dbReference type="OrthoDB" id="4267316at2759"/>
<organism evidence="5 6">
    <name type="scientific">Cucurbitaria berberidis CBS 394.84</name>
    <dbReference type="NCBI Taxonomy" id="1168544"/>
    <lineage>
        <taxon>Eukaryota</taxon>
        <taxon>Fungi</taxon>
        <taxon>Dikarya</taxon>
        <taxon>Ascomycota</taxon>
        <taxon>Pezizomycotina</taxon>
        <taxon>Dothideomycetes</taxon>
        <taxon>Pleosporomycetidae</taxon>
        <taxon>Pleosporales</taxon>
        <taxon>Pleosporineae</taxon>
        <taxon>Cucurbitariaceae</taxon>
        <taxon>Cucurbitaria</taxon>
    </lineage>
</organism>
<dbReference type="SUPFAM" id="SSF56112">
    <property type="entry name" value="Protein kinase-like (PK-like)"/>
    <property type="match status" value="1"/>
</dbReference>
<evidence type="ECO:0000256" key="4">
    <source>
        <dbReference type="SAM" id="MobiDB-lite"/>
    </source>
</evidence>
<feature type="region of interest" description="Disordered" evidence="4">
    <location>
        <begin position="388"/>
        <end position="411"/>
    </location>
</feature>